<feature type="domain" description="P2X purinoreceptor 7 intracellular" evidence="2">
    <location>
        <begin position="63"/>
        <end position="202"/>
    </location>
</feature>
<reference evidence="3 4" key="1">
    <citation type="journal article" date="2023" name="Sci. Data">
        <title>Genome assembly of the Korean intertidal mud-creeper Batillaria attramentaria.</title>
        <authorList>
            <person name="Patra A.K."/>
            <person name="Ho P.T."/>
            <person name="Jun S."/>
            <person name="Lee S.J."/>
            <person name="Kim Y."/>
            <person name="Won Y.J."/>
        </authorList>
    </citation>
    <scope>NUCLEOTIDE SEQUENCE [LARGE SCALE GENOMIC DNA]</scope>
    <source>
        <strain evidence="3">Wonlab-2016</strain>
    </source>
</reference>
<evidence type="ECO:0000259" key="2">
    <source>
        <dbReference type="Pfam" id="PF20478"/>
    </source>
</evidence>
<dbReference type="PANTHER" id="PTHR36981">
    <property type="entry name" value="ZGC:195170"/>
    <property type="match status" value="1"/>
</dbReference>
<dbReference type="Pfam" id="PF20478">
    <property type="entry name" value="P2RX7_C"/>
    <property type="match status" value="1"/>
</dbReference>
<comment type="caution">
    <text evidence="3">The sequence shown here is derived from an EMBL/GenBank/DDBJ whole genome shotgun (WGS) entry which is preliminary data.</text>
</comment>
<proteinExistence type="predicted"/>
<protein>
    <recommendedName>
        <fullName evidence="2">P2X purinoreceptor 7 intracellular domain-containing protein</fullName>
    </recommendedName>
</protein>
<sequence>MCDNEDSASDLGSDLDNGSLLLSCASSDFDGSVEKEPVEVILPYQFEPEEDHSDADERASLPVSDGVDETDQRSRLALSANWCQCQLCGVMPTANECRCCMEIDEMRVLMDGVSEACITQHPGFATVCLDQWVLRTAYWQYRQQYSEQINDENRRYRYTAYRQLVRFVWHFLGRHIRVVLPACAVLAIRRAFSSADGSYTGFSDNYMENK</sequence>
<evidence type="ECO:0000313" key="4">
    <source>
        <dbReference type="Proteomes" id="UP001519460"/>
    </source>
</evidence>
<name>A0ABD0K078_9CAEN</name>
<dbReference type="Proteomes" id="UP001519460">
    <property type="component" value="Unassembled WGS sequence"/>
</dbReference>
<keyword evidence="4" id="KW-1185">Reference proteome</keyword>
<organism evidence="3 4">
    <name type="scientific">Batillaria attramentaria</name>
    <dbReference type="NCBI Taxonomy" id="370345"/>
    <lineage>
        <taxon>Eukaryota</taxon>
        <taxon>Metazoa</taxon>
        <taxon>Spiralia</taxon>
        <taxon>Lophotrochozoa</taxon>
        <taxon>Mollusca</taxon>
        <taxon>Gastropoda</taxon>
        <taxon>Caenogastropoda</taxon>
        <taxon>Sorbeoconcha</taxon>
        <taxon>Cerithioidea</taxon>
        <taxon>Batillariidae</taxon>
        <taxon>Batillaria</taxon>
    </lineage>
</organism>
<gene>
    <name evidence="3" type="ORF">BaRGS_00028511</name>
</gene>
<dbReference type="EMBL" id="JACVVK020000285">
    <property type="protein sequence ID" value="KAK7480235.1"/>
    <property type="molecule type" value="Genomic_DNA"/>
</dbReference>
<dbReference type="PANTHER" id="PTHR36981:SF1">
    <property type="entry name" value="P2X PURINORECEPTOR 7 INTRACELLULAR DOMAIN-CONTAINING PROTEIN"/>
    <property type="match status" value="1"/>
</dbReference>
<dbReference type="AlphaFoldDB" id="A0ABD0K078"/>
<evidence type="ECO:0000256" key="1">
    <source>
        <dbReference type="SAM" id="MobiDB-lite"/>
    </source>
</evidence>
<feature type="region of interest" description="Disordered" evidence="1">
    <location>
        <begin position="47"/>
        <end position="68"/>
    </location>
</feature>
<accession>A0ABD0K078</accession>
<dbReference type="InterPro" id="IPR046815">
    <property type="entry name" value="P2RX7_C"/>
</dbReference>
<evidence type="ECO:0000313" key="3">
    <source>
        <dbReference type="EMBL" id="KAK7480235.1"/>
    </source>
</evidence>